<evidence type="ECO:0000313" key="8">
    <source>
        <dbReference type="Proteomes" id="UP000504604"/>
    </source>
</evidence>
<sequence length="464" mass="52069">MVKLFLSVLSLLLLFGFGFAVRGGTWQQGECQIRSINAREPSYSLQAEGGVTEFWDFKNDEFQCAGVSIRRHRLQPRALMLPLYHNAPILVYVVQGRGIYGLMISGCPETFESSQQTEKQSKEERRQRFRDRHQKIEEFREGDIVAIPAGAAHWAYNDGDQELVVVVLHDNTNNANQLDQNPRSFLLAGNPERGQEQQQGSRRGQRELGNVFRGFDVHMLTEVFGVDEETARRLQGEHDTRGHIVIVEHGLHVIRPPFRRREYGREEEEGYYGGNNGLEETVCNAKIRENLDKPSRADVYNPRAGRFSTVNSLTLPILGFLQLSAARGVLYRNGIMAPHWSMNAHSIIYVTRGEARMQIVNHKGQAVFDGGVREGQVVVVPQNFAAVKQAGEEGCEWVELNTNDNAMISTLSGRTSVMRGLPVDVIATAYQISREEAERLKLSRRETIIFSGSGRSGRGGVSSA</sequence>
<dbReference type="FunCoup" id="A0A6I9T9H1">
    <property type="interactions" value="375"/>
</dbReference>
<evidence type="ECO:0000256" key="6">
    <source>
        <dbReference type="SAM" id="SignalP"/>
    </source>
</evidence>
<feature type="domain" description="Cupin type-1" evidence="7">
    <location>
        <begin position="289"/>
        <end position="438"/>
    </location>
</feature>
<dbReference type="Proteomes" id="UP000504604">
    <property type="component" value="Linkage group LG6"/>
</dbReference>
<dbReference type="InterPro" id="IPR006045">
    <property type="entry name" value="Cupin_1"/>
</dbReference>
<organism evidence="8 9">
    <name type="scientific">Sesamum indicum</name>
    <name type="common">Oriental sesame</name>
    <name type="synonym">Sesamum orientale</name>
    <dbReference type="NCBI Taxonomy" id="4182"/>
    <lineage>
        <taxon>Eukaryota</taxon>
        <taxon>Viridiplantae</taxon>
        <taxon>Streptophyta</taxon>
        <taxon>Embryophyta</taxon>
        <taxon>Tracheophyta</taxon>
        <taxon>Spermatophyta</taxon>
        <taxon>Magnoliopsida</taxon>
        <taxon>eudicotyledons</taxon>
        <taxon>Gunneridae</taxon>
        <taxon>Pentapetalae</taxon>
        <taxon>asterids</taxon>
        <taxon>lamiids</taxon>
        <taxon>Lamiales</taxon>
        <taxon>Pedaliaceae</taxon>
        <taxon>Sesamum</taxon>
    </lineage>
</organism>
<feature type="domain" description="Cupin type-1" evidence="7">
    <location>
        <begin position="36"/>
        <end position="232"/>
    </location>
</feature>
<evidence type="ECO:0000313" key="9">
    <source>
        <dbReference type="RefSeq" id="XP_011080043.1"/>
    </source>
</evidence>
<dbReference type="InParanoid" id="A0A6I9T9H1"/>
<dbReference type="InterPro" id="IPR014710">
    <property type="entry name" value="RmlC-like_jellyroll"/>
</dbReference>
<dbReference type="InterPro" id="IPR011051">
    <property type="entry name" value="RmlC_Cupin_sf"/>
</dbReference>
<evidence type="ECO:0000256" key="1">
    <source>
        <dbReference type="ARBA" id="ARBA00007178"/>
    </source>
</evidence>
<gene>
    <name evidence="9" type="primary">LOC105163415</name>
</gene>
<keyword evidence="2" id="KW-0758">Storage protein</keyword>
<dbReference type="Gene3D" id="2.60.120.10">
    <property type="entry name" value="Jelly Rolls"/>
    <property type="match status" value="2"/>
</dbReference>
<keyword evidence="8" id="KW-1185">Reference proteome</keyword>
<keyword evidence="4" id="KW-1015">Disulfide bond</keyword>
<evidence type="ECO:0000256" key="3">
    <source>
        <dbReference type="ARBA" id="ARBA00023129"/>
    </source>
</evidence>
<feature type="signal peptide" evidence="6">
    <location>
        <begin position="1"/>
        <end position="20"/>
    </location>
</feature>
<dbReference type="AlphaFoldDB" id="A0A6I9T9H1"/>
<dbReference type="GO" id="GO:0045735">
    <property type="term" value="F:nutrient reservoir activity"/>
    <property type="evidence" value="ECO:0007669"/>
    <property type="project" value="UniProtKB-KW"/>
</dbReference>
<keyword evidence="3" id="KW-0708">Seed storage protein</keyword>
<reference evidence="9" key="1">
    <citation type="submission" date="2025-08" db="UniProtKB">
        <authorList>
            <consortium name="RefSeq"/>
        </authorList>
    </citation>
    <scope>IDENTIFICATION</scope>
</reference>
<evidence type="ECO:0000259" key="7">
    <source>
        <dbReference type="SMART" id="SM00835"/>
    </source>
</evidence>
<dbReference type="PRINTS" id="PR00439">
    <property type="entry name" value="11SGLOBULIN"/>
</dbReference>
<dbReference type="SMART" id="SM00835">
    <property type="entry name" value="Cupin_1"/>
    <property type="match status" value="2"/>
</dbReference>
<proteinExistence type="inferred from homology"/>
<dbReference type="GeneID" id="105163415"/>
<dbReference type="PANTHER" id="PTHR31189:SF48">
    <property type="entry name" value="LEGUMIN B"/>
    <property type="match status" value="1"/>
</dbReference>
<feature type="region of interest" description="Disordered" evidence="5">
    <location>
        <begin position="175"/>
        <end position="207"/>
    </location>
</feature>
<feature type="chain" id="PRO_5026995017" evidence="6">
    <location>
        <begin position="21"/>
        <end position="464"/>
    </location>
</feature>
<dbReference type="KEGG" id="sind:105163415"/>
<dbReference type="OrthoDB" id="1903982at2759"/>
<protein>
    <submittedName>
        <fullName evidence="9">Legumin B</fullName>
    </submittedName>
</protein>
<dbReference type="RefSeq" id="XP_011080043.1">
    <property type="nucleotide sequence ID" value="XM_011081741.2"/>
</dbReference>
<dbReference type="SUPFAM" id="SSF51182">
    <property type="entry name" value="RmlC-like cupins"/>
    <property type="match status" value="1"/>
</dbReference>
<dbReference type="PANTHER" id="PTHR31189">
    <property type="entry name" value="OS03G0336100 PROTEIN-RELATED"/>
    <property type="match status" value="1"/>
</dbReference>
<name>A0A6I9T9H1_SESIN</name>
<dbReference type="Pfam" id="PF00190">
    <property type="entry name" value="Cupin_1"/>
    <property type="match status" value="2"/>
</dbReference>
<keyword evidence="6" id="KW-0732">Signal</keyword>
<dbReference type="CDD" id="cd02242">
    <property type="entry name" value="cupin_11S_legumin_N"/>
    <property type="match status" value="1"/>
</dbReference>
<comment type="similarity">
    <text evidence="1">Belongs to the 11S seed storage protein (globulins) family.</text>
</comment>
<dbReference type="CDD" id="cd02243">
    <property type="entry name" value="cupin_11S_legumin_C"/>
    <property type="match status" value="1"/>
</dbReference>
<dbReference type="InterPro" id="IPR050253">
    <property type="entry name" value="Seed_Storage-Functional"/>
</dbReference>
<evidence type="ECO:0000256" key="4">
    <source>
        <dbReference type="ARBA" id="ARBA00023157"/>
    </source>
</evidence>
<accession>A0A6I9T9H1</accession>
<dbReference type="Gramene" id="SIN_1009683.t">
    <property type="protein sequence ID" value="SIN_1009683.t"/>
    <property type="gene ID" value="SIN_1009683"/>
</dbReference>
<feature type="region of interest" description="Disordered" evidence="5">
    <location>
        <begin position="111"/>
        <end position="133"/>
    </location>
</feature>
<dbReference type="InterPro" id="IPR006044">
    <property type="entry name" value="11S_seedstore_pln"/>
</dbReference>
<evidence type="ECO:0000256" key="5">
    <source>
        <dbReference type="SAM" id="MobiDB-lite"/>
    </source>
</evidence>
<dbReference type="FunFam" id="2.60.120.10:FF:000073">
    <property type="entry name" value="Glycinin G1"/>
    <property type="match status" value="1"/>
</dbReference>
<evidence type="ECO:0000256" key="2">
    <source>
        <dbReference type="ARBA" id="ARBA00022761"/>
    </source>
</evidence>